<dbReference type="OrthoDB" id="5186731at2"/>
<dbReference type="InterPro" id="IPR006015">
    <property type="entry name" value="Universal_stress_UspA"/>
</dbReference>
<dbReference type="PANTHER" id="PTHR46268">
    <property type="entry name" value="STRESS RESPONSE PROTEIN NHAX"/>
    <property type="match status" value="1"/>
</dbReference>
<dbReference type="InterPro" id="IPR006016">
    <property type="entry name" value="UspA"/>
</dbReference>
<protein>
    <submittedName>
        <fullName evidence="3">Universal stress protein family protein</fullName>
    </submittedName>
</protein>
<dbReference type="AlphaFoldDB" id="A0A1A8T8M6"/>
<comment type="similarity">
    <text evidence="1">Belongs to the universal stress protein A family.</text>
</comment>
<evidence type="ECO:0000313" key="4">
    <source>
        <dbReference type="Proteomes" id="UP000092544"/>
    </source>
</evidence>
<dbReference type="STRING" id="1792290.MSP8886_01297"/>
<evidence type="ECO:0000256" key="1">
    <source>
        <dbReference type="ARBA" id="ARBA00008791"/>
    </source>
</evidence>
<gene>
    <name evidence="3" type="ORF">MSP8886_01297</name>
</gene>
<dbReference type="Proteomes" id="UP000092544">
    <property type="component" value="Unassembled WGS sequence"/>
</dbReference>
<dbReference type="EMBL" id="FLOB01000002">
    <property type="protein sequence ID" value="SBS28741.1"/>
    <property type="molecule type" value="Genomic_DNA"/>
</dbReference>
<proteinExistence type="inferred from homology"/>
<organism evidence="3 4">
    <name type="scientific">Marinomonas spartinae</name>
    <dbReference type="NCBI Taxonomy" id="1792290"/>
    <lineage>
        <taxon>Bacteria</taxon>
        <taxon>Pseudomonadati</taxon>
        <taxon>Pseudomonadota</taxon>
        <taxon>Gammaproteobacteria</taxon>
        <taxon>Oceanospirillales</taxon>
        <taxon>Oceanospirillaceae</taxon>
        <taxon>Marinomonas</taxon>
    </lineage>
</organism>
<name>A0A1A8T8M6_9GAMM</name>
<keyword evidence="4" id="KW-1185">Reference proteome</keyword>
<dbReference type="Pfam" id="PF00582">
    <property type="entry name" value="Usp"/>
    <property type="match status" value="1"/>
</dbReference>
<reference evidence="3 4" key="1">
    <citation type="submission" date="2016-06" db="EMBL/GenBank/DDBJ databases">
        <authorList>
            <person name="Kjaerup R.B."/>
            <person name="Dalgaard T.S."/>
            <person name="Juul-Madsen H.R."/>
        </authorList>
    </citation>
    <scope>NUCLEOTIDE SEQUENCE [LARGE SCALE GENOMIC DNA]</scope>
    <source>
        <strain evidence="3 4">CECT 8886</strain>
    </source>
</reference>
<dbReference type="SUPFAM" id="SSF52402">
    <property type="entry name" value="Adenine nucleotide alpha hydrolases-like"/>
    <property type="match status" value="1"/>
</dbReference>
<sequence>MSATIIVGVDGSEAGNRALAYAKRLATLIGSECKLELVCVVEWSPYTFQTPEENSHRKKQKQIETQNAQERVIDPALASLKEEGIAASGVVKFGKASSILNNIAVEHNAEQIVVARSTEQGLSARVFGSVTANLVMSANVPVTVVS</sequence>
<evidence type="ECO:0000259" key="2">
    <source>
        <dbReference type="Pfam" id="PF00582"/>
    </source>
</evidence>
<dbReference type="RefSeq" id="WP_067013877.1">
    <property type="nucleotide sequence ID" value="NZ_FLOB01000002.1"/>
</dbReference>
<dbReference type="PRINTS" id="PR01438">
    <property type="entry name" value="UNVRSLSTRESS"/>
</dbReference>
<accession>A0A1A8T8M6</accession>
<dbReference type="CDD" id="cd00293">
    <property type="entry name" value="USP-like"/>
    <property type="match status" value="1"/>
</dbReference>
<dbReference type="PANTHER" id="PTHR46268:SF6">
    <property type="entry name" value="UNIVERSAL STRESS PROTEIN UP12"/>
    <property type="match status" value="1"/>
</dbReference>
<feature type="domain" description="UspA" evidence="2">
    <location>
        <begin position="2"/>
        <end position="145"/>
    </location>
</feature>
<dbReference type="InterPro" id="IPR014729">
    <property type="entry name" value="Rossmann-like_a/b/a_fold"/>
</dbReference>
<evidence type="ECO:0000313" key="3">
    <source>
        <dbReference type="EMBL" id="SBS28741.1"/>
    </source>
</evidence>
<dbReference type="Gene3D" id="3.40.50.620">
    <property type="entry name" value="HUPs"/>
    <property type="match status" value="1"/>
</dbReference>